<name>A0A3S0BZ58_9FLAO</name>
<comment type="caution">
    <text evidence="1">The sequence shown here is derived from an EMBL/GenBank/DDBJ whole genome shotgun (WGS) entry which is preliminary data.</text>
</comment>
<reference evidence="1 2" key="1">
    <citation type="submission" date="2018-11" db="EMBL/GenBank/DDBJ databases">
        <title>Arenibacter aquaticus sp.nov., a marine bacterium isolated from surface seawater in the South China Sea.</title>
        <authorList>
            <person name="Guo J."/>
            <person name="Sun J."/>
        </authorList>
    </citation>
    <scope>NUCLEOTIDE SEQUENCE [LARGE SCALE GENOMIC DNA]</scope>
    <source>
        <strain evidence="1 2">GUO666</strain>
    </source>
</reference>
<dbReference type="Pfam" id="PF16153">
    <property type="entry name" value="DUF4861"/>
    <property type="match status" value="1"/>
</dbReference>
<evidence type="ECO:0000313" key="1">
    <source>
        <dbReference type="EMBL" id="RTE54981.1"/>
    </source>
</evidence>
<proteinExistence type="predicted"/>
<protein>
    <submittedName>
        <fullName evidence="1">DUF4861 domain-containing protein</fullName>
    </submittedName>
</protein>
<dbReference type="EMBL" id="RQPJ01000002">
    <property type="protein sequence ID" value="RTE54981.1"/>
    <property type="molecule type" value="Genomic_DNA"/>
</dbReference>
<dbReference type="AlphaFoldDB" id="A0A3S0BZ58"/>
<keyword evidence="2" id="KW-1185">Reference proteome</keyword>
<dbReference type="OrthoDB" id="9800230at2"/>
<gene>
    <name evidence="1" type="ORF">EHW67_06350</name>
</gene>
<accession>A0A3S0BZ58</accession>
<dbReference type="Proteomes" id="UP000267585">
    <property type="component" value="Unassembled WGS sequence"/>
</dbReference>
<dbReference type="InterPro" id="IPR032342">
    <property type="entry name" value="DUF4861"/>
</dbReference>
<evidence type="ECO:0000313" key="2">
    <source>
        <dbReference type="Proteomes" id="UP000267585"/>
    </source>
</evidence>
<sequence>MLIALVAISCNNKTADKQLVVQVKNELNFARSEVVSLPPQKLGAFLKGQNKEHLRIRKEGTTNYIRTQWIDYDLDGTDDELLFQAQVAPNAVSKYLFSLDSTQQVPESEVVAYSRLVPERTDDYTWENDKVAFRTYGPTGQKEALEGVPGSTLSSGIDLWLKRTDKSVINKWYSEHLKAPGYYHIDHGEGYDPYHVGASRGTGGIGVFEKDSLYVSKNFTDARTIAAGPLRTVFELDYASWSHYGLKETKRITLDLGSNFSKFEIVYSSEKEVPNITIGITLHQNKGEAKINEELGWFRHWENIDGAHVGEGIVLDPTIVDTAVVHKSNTIDQSNLLIVTKPKGHLTYYAGFAWEKSGQVSKVEDWDKMLLEQSKIIATPLEVQLGE</sequence>
<organism evidence="1 2">
    <name type="scientific">Arenibacter aquaticus</name>
    <dbReference type="NCBI Taxonomy" id="2489054"/>
    <lineage>
        <taxon>Bacteria</taxon>
        <taxon>Pseudomonadati</taxon>
        <taxon>Bacteroidota</taxon>
        <taxon>Flavobacteriia</taxon>
        <taxon>Flavobacteriales</taxon>
        <taxon>Flavobacteriaceae</taxon>
        <taxon>Arenibacter</taxon>
    </lineage>
</organism>